<feature type="region of interest" description="Disordered" evidence="1">
    <location>
        <begin position="205"/>
        <end position="233"/>
    </location>
</feature>
<dbReference type="InterPro" id="IPR015010">
    <property type="entry name" value="TERF2IP_Myb"/>
</dbReference>
<dbReference type="CDD" id="cd11655">
    <property type="entry name" value="rap1_myb-like"/>
    <property type="match status" value="3"/>
</dbReference>
<evidence type="ECO:0000259" key="2">
    <source>
        <dbReference type="Pfam" id="PF08914"/>
    </source>
</evidence>
<feature type="domain" description="TERF2-interacting telomeric protein 1 Myb" evidence="2">
    <location>
        <begin position="424"/>
        <end position="486"/>
    </location>
</feature>
<proteinExistence type="predicted"/>
<name>A0ABR3FWW4_9AGAR</name>
<evidence type="ECO:0000313" key="3">
    <source>
        <dbReference type="EMBL" id="KAL0580024.1"/>
    </source>
</evidence>
<feature type="region of interest" description="Disordered" evidence="1">
    <location>
        <begin position="525"/>
        <end position="579"/>
    </location>
</feature>
<protein>
    <recommendedName>
        <fullName evidence="2">TERF2-interacting telomeric protein 1 Myb domain-containing protein</fullName>
    </recommendedName>
</protein>
<feature type="compositionally biased region" description="Polar residues" evidence="1">
    <location>
        <begin position="377"/>
        <end position="396"/>
    </location>
</feature>
<evidence type="ECO:0000256" key="1">
    <source>
        <dbReference type="SAM" id="MobiDB-lite"/>
    </source>
</evidence>
<sequence>MESYPLPSPYRLAHIAEQSRSRPPSKKLSEVDDMLLVSWLAKNNPDGSGRRGHQTYERLVEEHPIGTGISSGTWRERYLRNREYFDPLIRQYLIDNTEAEGTSGSSSNIPPEIQPFTDEDETLLVEYLANNADPDGKGLLGRLVYQNFSANEGGNWPGGAKHSWYTWRDHYRSNADKLNKLIEESRLANNISTASLKMASANRKSALAKRKTAPSKSQIISEDPEQSSSALESNQPDLHSLFADFIAEMKAEGVTAFGGLAVYQRLVNNEEGKWPWGKLRTVHGWKFRYRDQKAILDPLIEARLAKISSKTMTAPPADGLTPLNIVVDRDYASNANSPPESPDIERDASTLEPEDLEPPSTSSPLTSLLSGREASETESLSSPQVESSAGLSFSRYSETRPESNDPLSQGAAAVISQIPTYGLFTPQDDTVLLKYMVERSIQAKPGKKKRLGDIFEAIDVFQDLTKTVPAAGRHTAQAWRTRYMKHKLQFDRLVNQLKGPVERARRQAPSYDSISDISYGIKRPIGDDDTIKRPKKIKKSAKNRKAKQIEAGEDYSIQTSPIQGLEANKSDSEEEQEVAGYLCSMIEG</sequence>
<feature type="region of interest" description="Disordered" evidence="1">
    <location>
        <begin position="331"/>
        <end position="408"/>
    </location>
</feature>
<reference evidence="3 4" key="1">
    <citation type="submission" date="2024-02" db="EMBL/GenBank/DDBJ databases">
        <title>A draft genome for the cacao thread blight pathogen Marasmius crinis-equi.</title>
        <authorList>
            <person name="Cohen S.P."/>
            <person name="Baruah I.K."/>
            <person name="Amoako-Attah I."/>
            <person name="Bukari Y."/>
            <person name="Meinhardt L.W."/>
            <person name="Bailey B.A."/>
        </authorList>
    </citation>
    <scope>NUCLEOTIDE SEQUENCE [LARGE SCALE GENOMIC DNA]</scope>
    <source>
        <strain evidence="3 4">GH-76</strain>
    </source>
</reference>
<comment type="caution">
    <text evidence="3">The sequence shown here is derived from an EMBL/GenBank/DDBJ whole genome shotgun (WGS) entry which is preliminary data.</text>
</comment>
<accession>A0ABR3FWW4</accession>
<evidence type="ECO:0000313" key="4">
    <source>
        <dbReference type="Proteomes" id="UP001465976"/>
    </source>
</evidence>
<feature type="compositionally biased region" description="Polar residues" evidence="1">
    <location>
        <begin position="214"/>
        <end position="233"/>
    </location>
</feature>
<organism evidence="3 4">
    <name type="scientific">Marasmius crinis-equi</name>
    <dbReference type="NCBI Taxonomy" id="585013"/>
    <lineage>
        <taxon>Eukaryota</taxon>
        <taxon>Fungi</taxon>
        <taxon>Dikarya</taxon>
        <taxon>Basidiomycota</taxon>
        <taxon>Agaricomycotina</taxon>
        <taxon>Agaricomycetes</taxon>
        <taxon>Agaricomycetidae</taxon>
        <taxon>Agaricales</taxon>
        <taxon>Marasmiineae</taxon>
        <taxon>Marasmiaceae</taxon>
        <taxon>Marasmius</taxon>
    </lineage>
</organism>
<gene>
    <name evidence="3" type="ORF">V5O48_001957</name>
</gene>
<keyword evidence="4" id="KW-1185">Reference proteome</keyword>
<feature type="compositionally biased region" description="Low complexity" evidence="1">
    <location>
        <begin position="358"/>
        <end position="370"/>
    </location>
</feature>
<dbReference type="Gene3D" id="1.10.10.60">
    <property type="entry name" value="Homeodomain-like"/>
    <property type="match status" value="3"/>
</dbReference>
<feature type="compositionally biased region" description="Basic residues" evidence="1">
    <location>
        <begin position="533"/>
        <end position="546"/>
    </location>
</feature>
<dbReference type="EMBL" id="JBAHYK010000041">
    <property type="protein sequence ID" value="KAL0580024.1"/>
    <property type="molecule type" value="Genomic_DNA"/>
</dbReference>
<dbReference type="Pfam" id="PF08914">
    <property type="entry name" value="Myb_Rap1"/>
    <property type="match status" value="1"/>
</dbReference>
<dbReference type="Proteomes" id="UP001465976">
    <property type="component" value="Unassembled WGS sequence"/>
</dbReference>